<evidence type="ECO:0000313" key="2">
    <source>
        <dbReference type="Proteomes" id="UP000199251"/>
    </source>
</evidence>
<dbReference type="GO" id="GO:0008410">
    <property type="term" value="F:CoA-transferase activity"/>
    <property type="evidence" value="ECO:0007669"/>
    <property type="project" value="InterPro"/>
</dbReference>
<dbReference type="Pfam" id="PF01144">
    <property type="entry name" value="CoA_trans"/>
    <property type="match status" value="1"/>
</dbReference>
<protein>
    <submittedName>
        <fullName evidence="1">3-oxoadipate CoA-transferase subunit A</fullName>
    </submittedName>
</protein>
<dbReference type="Gene3D" id="3.40.1080.10">
    <property type="entry name" value="Glutaconate Coenzyme A-transferase"/>
    <property type="match status" value="1"/>
</dbReference>
<proteinExistence type="predicted"/>
<dbReference type="Proteomes" id="UP000199251">
    <property type="component" value="Unassembled WGS sequence"/>
</dbReference>
<reference evidence="1 2" key="1">
    <citation type="submission" date="2015-03" db="EMBL/GenBank/DDBJ databases">
        <authorList>
            <person name="Urmite Genomes"/>
        </authorList>
    </citation>
    <scope>NUCLEOTIDE SEQUENCE [LARGE SCALE GENOMIC DNA]</scope>
    <source>
        <strain evidence="1 2">CSUR P1491</strain>
    </source>
</reference>
<keyword evidence="1" id="KW-0808">Transferase</keyword>
<organism evidence="1 2">
    <name type="scientific">Mycobacterium lentiflavum</name>
    <dbReference type="NCBI Taxonomy" id="141349"/>
    <lineage>
        <taxon>Bacteria</taxon>
        <taxon>Bacillati</taxon>
        <taxon>Actinomycetota</taxon>
        <taxon>Actinomycetes</taxon>
        <taxon>Mycobacteriales</taxon>
        <taxon>Mycobacteriaceae</taxon>
        <taxon>Mycobacterium</taxon>
        <taxon>Mycobacterium simiae complex</taxon>
    </lineage>
</organism>
<dbReference type="SUPFAM" id="SSF100950">
    <property type="entry name" value="NagB/RpiA/CoA transferase-like"/>
    <property type="match status" value="1"/>
</dbReference>
<dbReference type="AlphaFoldDB" id="A0A0E4H2E9"/>
<dbReference type="InterPro" id="IPR004165">
    <property type="entry name" value="CoA_trans_fam_I"/>
</dbReference>
<dbReference type="InterPro" id="IPR037171">
    <property type="entry name" value="NagB/RpiA_transferase-like"/>
</dbReference>
<gene>
    <name evidence="1" type="primary">catI</name>
    <name evidence="1" type="ORF">BN1232_05870</name>
</gene>
<evidence type="ECO:0000313" key="1">
    <source>
        <dbReference type="EMBL" id="CQD23802.1"/>
    </source>
</evidence>
<name>A0A0E4H2E9_MYCLN</name>
<dbReference type="STRING" id="141349.BN1232_05870"/>
<sequence length="181" mass="19763">MAATDKLTDLSSAVAEHVADGMVVTLEGFGHLIAFAAGHEIIRQGRRNLTLCRMTPYRLADQVTAGCVRRLIASFFASGCAGSLHEVRRRIERADREPLEIEEYSHYGMVCRYQAGAARLPFFRLRSHAGSDLPKLNPQIRKVGDPYGGPDVYVVPPLRPDAPSCMPSAPITPATRRCGAS</sequence>
<accession>A0A0E4H2E9</accession>
<dbReference type="EMBL" id="CTEE01000002">
    <property type="protein sequence ID" value="CQD23802.1"/>
    <property type="molecule type" value="Genomic_DNA"/>
</dbReference>